<accession>A0ABD4SWB1</accession>
<evidence type="ECO:0000313" key="4">
    <source>
        <dbReference type="Proteomes" id="UP001200247"/>
    </source>
</evidence>
<sequence>MENNHVTHNAAPNLVSLPHPLTGDGREVCHLPFEPGETLGRYVVRAGVRLSRGKVAVTVNGRELPADLWRSYRVIDGDYIVVRQAVAGGGGGGKILRSIAMIALAVIAMPLATSLAAPGFWGFGLFEGMNASLLAGGILIGGSMLINALLPPPRPKTSTVASNQQGTLYALNGGRNSVRAYEPMPLVIGRHKMVPDLASQPYTEQWGDNSYLYQAFHFGVQPDLLIDNIRIGETAAGSFSEVQIERAGPDGRLSLIAGNVDTVAGFDLRSADGWQTRTLSRDTVEIQIELAARLYFMHDDGSMGQRQANVEVEYRAVGSAAWLPAGEVWSTDMHDYYWSKGYWGKERYYSRGEERYRKVWIQSGFDSNLSSTAHRDGESADGNFWSKGIWRWRPYSEIDPDRQNNVRGLAPDRVIRTYQTSLVPMYGANASNPARKTLRIVVAKGQYEVRLRKTTGDITADRESNVVAISQLRSYQEDAGDYAGHNRLAMKVRATAQLNGAIDQLNVTASAACPVWTGSEWETQATSNPAWWFLWFARGRHDAGGRRLYGAALPDARIDLEAIKAWAAWCDHKKLTCNLVLNQQKSIAEVLGIIARCGRASPTWQTGRLGVVWDVDNAPVSCVFAPFNIRSGSFRVEYIGDQTADEVIVQFMNPETWQTDEVRAVVPGVTMPSNPVTLQLDGCTDVGMAGREANLLAASQLYHRRRMSWETDVEGLVVNRGDVVQLSHDMTAWSLSGRLQGSSGMTVRLDQPIPSPASGWMLLRHPNGDMATVRVSEVSEDCMTATLATMPGIALPDEDTGHVPLDWTWMYDPLATPGRRVKIVSVEPLDDGNNIRLTAVDDDPGYYACEDSLYDYVPPRDTTLFALPVFDLRISEGQADIQTGEVALTLGWSQVVSTPVEVAWQVRGAGTHRLQAMERRCLMTAKTGDVLDITVTPWLLTGPGQATSLSHTVQGYLSRLPVVTGLTTIYRDKLLWLVWSRVTDYRNPEYEVRTGDDWDNSRLLGTTPLAEMLAQGSGDYWVAARWRAPTGQIVYGPAAGIDVTGGTLVRNVMAVRNEHPAWAGTLSGQADRRGHQLVLAGSGSLPDCPDVLVEPDVLWYGGSDGTGHYRTDRPVDVGREADCLLAFDLSVRGERHSDNVLTMMDVLAAGDFTDVSASSFIRAVPQLRMAGNDGIWSDWRDYVPGLTVARHFDVRLQLESRDPLVTPVVDSFSWSVDMPDRQDQGTHVQVPVEGLTVVYQAPFNGGPSGEDQPNVLVTVIEAAAGDVVELTGSTLAGFSVRIRGGTGYVSRAINWIAQGY</sequence>
<dbReference type="EMBL" id="JAJAXM010000051">
    <property type="protein sequence ID" value="MCG9027332.1"/>
    <property type="molecule type" value="Genomic_DNA"/>
</dbReference>
<evidence type="ECO:0000313" key="3">
    <source>
        <dbReference type="EMBL" id="MCG9027332.1"/>
    </source>
</evidence>
<dbReference type="InterPro" id="IPR032876">
    <property type="entry name" value="J_dom"/>
</dbReference>
<dbReference type="Gene3D" id="3.10.20.30">
    <property type="match status" value="1"/>
</dbReference>
<proteinExistence type="predicted"/>
<dbReference type="InterPro" id="IPR053171">
    <property type="entry name" value="Viral_Tip_Attach_Protein"/>
</dbReference>
<evidence type="ECO:0000259" key="2">
    <source>
        <dbReference type="Pfam" id="PF13550"/>
    </source>
</evidence>
<dbReference type="PANTHER" id="PTHR36251">
    <property type="entry name" value="FELS-1 PROPHAGE HOST SPECIFICITY PROTEIN-RELATED"/>
    <property type="match status" value="1"/>
</dbReference>
<comment type="caution">
    <text evidence="3">The sequence shown here is derived from an EMBL/GenBank/DDBJ whole genome shotgun (WGS) entry which is preliminary data.</text>
</comment>
<dbReference type="NCBIfam" id="NF040662">
    <property type="entry name" value="attach_TipJ_rel"/>
    <property type="match status" value="1"/>
</dbReference>
<name>A0ABD4SWB1_9NEIS</name>
<feature type="domain" description="Tip attachment protein J" evidence="2">
    <location>
        <begin position="583"/>
        <end position="732"/>
    </location>
</feature>
<reference evidence="3 4" key="1">
    <citation type="submission" date="2021-10" db="EMBL/GenBank/DDBJ databases">
        <title>Whole-genome sequencing analysis of Laribacter hongkongensis: virulence gene profiles, carbohydrate-active enzyme prediction, and antimicrobial resistance characterization.</title>
        <authorList>
            <person name="Yuan P."/>
            <person name="Zhan Y."/>
            <person name="Chen D."/>
        </authorList>
    </citation>
    <scope>NUCLEOTIDE SEQUENCE [LARGE SCALE GENOMIC DNA]</scope>
    <source>
        <strain evidence="3 4">W67</strain>
    </source>
</reference>
<dbReference type="Pfam" id="PF13550">
    <property type="entry name" value="Phage-tail_3"/>
    <property type="match status" value="1"/>
</dbReference>
<organism evidence="3 4">
    <name type="scientific">Laribacter hongkongensis</name>
    <dbReference type="NCBI Taxonomy" id="168471"/>
    <lineage>
        <taxon>Bacteria</taxon>
        <taxon>Pseudomonadati</taxon>
        <taxon>Pseudomonadota</taxon>
        <taxon>Betaproteobacteria</taxon>
        <taxon>Neisseriales</taxon>
        <taxon>Aquaspirillaceae</taxon>
        <taxon>Laribacter</taxon>
    </lineage>
</organism>
<evidence type="ECO:0000256" key="1">
    <source>
        <dbReference type="SAM" id="Phobius"/>
    </source>
</evidence>
<dbReference type="Proteomes" id="UP001200247">
    <property type="component" value="Unassembled WGS sequence"/>
</dbReference>
<dbReference type="RefSeq" id="WP_239894625.1">
    <property type="nucleotide sequence ID" value="NZ_JAJAXM010000051.1"/>
</dbReference>
<keyword evidence="1" id="KW-0812">Transmembrane</keyword>
<dbReference type="PANTHER" id="PTHR36251:SF2">
    <property type="entry name" value="GIFSY-2 PROPHAGE HOST SPECIFICITY PROTEIN J, PHAGE LAMBDA"/>
    <property type="match status" value="1"/>
</dbReference>
<keyword evidence="1" id="KW-0472">Membrane</keyword>
<feature type="transmembrane region" description="Helical" evidence="1">
    <location>
        <begin position="99"/>
        <end position="123"/>
    </location>
</feature>
<dbReference type="InterPro" id="IPR012675">
    <property type="entry name" value="Beta-grasp_dom_sf"/>
</dbReference>
<gene>
    <name evidence="3" type="ORF">LH440_15810</name>
</gene>
<protein>
    <submittedName>
        <fullName evidence="3">Phage tail protein</fullName>
    </submittedName>
</protein>
<keyword evidence="1" id="KW-1133">Transmembrane helix</keyword>